<dbReference type="PANTHER" id="PTHR10098">
    <property type="entry name" value="RAPSYN-RELATED"/>
    <property type="match status" value="1"/>
</dbReference>
<evidence type="ECO:0000313" key="3">
    <source>
        <dbReference type="Proteomes" id="UP001368500"/>
    </source>
</evidence>
<accession>A0ABU9B4I8</accession>
<feature type="region of interest" description="Disordered" evidence="1">
    <location>
        <begin position="1"/>
        <end position="24"/>
    </location>
</feature>
<dbReference type="EMBL" id="JBBUTF010000002">
    <property type="protein sequence ID" value="MEK8024774.1"/>
    <property type="molecule type" value="Genomic_DNA"/>
</dbReference>
<dbReference type="Pfam" id="PF13374">
    <property type="entry name" value="TPR_10"/>
    <property type="match status" value="2"/>
</dbReference>
<dbReference type="InterPro" id="IPR011990">
    <property type="entry name" value="TPR-like_helical_dom_sf"/>
</dbReference>
<dbReference type="SUPFAM" id="SSF48452">
    <property type="entry name" value="TPR-like"/>
    <property type="match status" value="2"/>
</dbReference>
<name>A0ABU9B4I8_9BURK</name>
<gene>
    <name evidence="2" type="ORF">AACH11_02170</name>
</gene>
<evidence type="ECO:0000313" key="2">
    <source>
        <dbReference type="EMBL" id="MEK8024774.1"/>
    </source>
</evidence>
<evidence type="ECO:0000256" key="1">
    <source>
        <dbReference type="SAM" id="MobiDB-lite"/>
    </source>
</evidence>
<dbReference type="Proteomes" id="UP001368500">
    <property type="component" value="Unassembled WGS sequence"/>
</dbReference>
<sequence length="564" mass="62734">MDPLNGPAQAPALTTEGAGLAERPDSVQAEAELETEADGRLQRATAALPVVWQAPFRRLGRDLMAAVGRGRWRLEIAVVDDLRHRAQLAGALQQVWPAALQLSAGPGQVDWLALEHDLAEAAHQAPLLQLTGLETWLDPLERAPTEARLHAANLRRDAFAQTVPVPVVVWLRNAQLRDWVALAPDLWSWRSGVHRFADLAAPAEPALAITPMPFNARRAGDNRSAEQRRARIAELTRHLTATELQPASAPRVALIDELADLYASIGEWDAALQWRRGAQADLLKALDDPREQAINLGKIADVLRDRSELDEALRILREDVMPAFEKLGDQRSRAVTMGKIANVLQDRGELDEALRIRREVQLPVYEKLGDPRERAVTMSRIADVLQDRGELDEALRIQREDVLPAFEKLGDQRERAVTMGKIADVLQDRGELDEALRIQREDVLPAFEKLGDQRERAVTMGKIADVLHDRGELDEALRIRREDELPVYEKLGDRRELLVGSAKLALTLLLRASGPDHAEAARLLRSADAEAQRLRLPEALLIERLYASAFGRPITDELPTDGTT</sequence>
<dbReference type="PANTHER" id="PTHR10098:SF108">
    <property type="entry name" value="TETRATRICOPEPTIDE REPEAT PROTEIN 28"/>
    <property type="match status" value="1"/>
</dbReference>
<dbReference type="RefSeq" id="WP_341372546.1">
    <property type="nucleotide sequence ID" value="NZ_JBBUTF010000002.1"/>
</dbReference>
<protein>
    <submittedName>
        <fullName evidence="2">Tetratricopeptide repeat protein</fullName>
    </submittedName>
</protein>
<comment type="caution">
    <text evidence="2">The sequence shown here is derived from an EMBL/GenBank/DDBJ whole genome shotgun (WGS) entry which is preliminary data.</text>
</comment>
<dbReference type="Gene3D" id="1.25.40.10">
    <property type="entry name" value="Tetratricopeptide repeat domain"/>
    <property type="match status" value="1"/>
</dbReference>
<reference evidence="2 3" key="1">
    <citation type="submission" date="2024-04" db="EMBL/GenBank/DDBJ databases">
        <title>Novel species of the genus Ideonella isolated from streams.</title>
        <authorList>
            <person name="Lu H."/>
        </authorList>
    </citation>
    <scope>NUCLEOTIDE SEQUENCE [LARGE SCALE GENOMIC DNA]</scope>
    <source>
        <strain evidence="2 3">BYS139W</strain>
    </source>
</reference>
<proteinExistence type="predicted"/>
<keyword evidence="3" id="KW-1185">Reference proteome</keyword>
<organism evidence="2 3">
    <name type="scientific">Pseudaquabacterium rugosum</name>
    <dbReference type="NCBI Taxonomy" id="2984194"/>
    <lineage>
        <taxon>Bacteria</taxon>
        <taxon>Pseudomonadati</taxon>
        <taxon>Pseudomonadota</taxon>
        <taxon>Betaproteobacteria</taxon>
        <taxon>Burkholderiales</taxon>
        <taxon>Sphaerotilaceae</taxon>
        <taxon>Pseudaquabacterium</taxon>
    </lineage>
</organism>